<sequence>MEEFENHYEIGALVLKYLKDELSTAERAKLDKWLLESDHNRELFEKVTNPHFVDPELKSFSASNKELAWQKIEEATKRKGAVTPRVRKDRKMFRYAAIIALVSVSAILTVYLFKQKGHHSKETSQLVHNDIVPGGNKAVLTLADGTKIVLDEAKNGRLAQQQNVVITKAKDGQLIYDLSRSGDRTSGETTYNTIATPRGGQYQLILPDGTNVWLNSMSSLEFPTVFKENARRVELSGEAYFEVAKDKTKPFYVSAKDMEVKVLGTHFNIAAYSDEDNMRATLLEGSVKVNRGVMESLIKPGQEALATSGQKGFTVRQADTEKAVAWKNGYFLFRDESIESLMTTISRWYDMDVYYDGEMQDKIYGGKFSKTSNLSELLKSLELTGTIKFKVEGRRITVMP</sequence>
<evidence type="ECO:0000313" key="4">
    <source>
        <dbReference type="EMBL" id="KAA8483135.1"/>
    </source>
</evidence>
<dbReference type="EMBL" id="VWNE01000013">
    <property type="protein sequence ID" value="KAA8483135.1"/>
    <property type="molecule type" value="Genomic_DNA"/>
</dbReference>
<dbReference type="GO" id="GO:0016989">
    <property type="term" value="F:sigma factor antagonist activity"/>
    <property type="evidence" value="ECO:0007669"/>
    <property type="project" value="TreeGrafter"/>
</dbReference>
<reference evidence="4 5" key="1">
    <citation type="submission" date="2019-09" db="EMBL/GenBank/DDBJ databases">
        <title>Pararcticibacter amylolyticus gen. nov., sp. nov., isolated from a rottenly hemp rope, and reclassification of Pedobacter tournemirensis as Pararcticibacter tournemirensis comb. nov.</title>
        <authorList>
            <person name="Cai Y."/>
        </authorList>
    </citation>
    <scope>NUCLEOTIDE SEQUENCE [LARGE SCALE GENOMIC DNA]</scope>
    <source>
        <strain evidence="4 5">TF5-37.2-LB10</strain>
    </source>
</reference>
<proteinExistence type="predicted"/>
<protein>
    <submittedName>
        <fullName evidence="4">DUF4974 domain-containing protein</fullName>
    </submittedName>
</protein>
<dbReference type="InterPro" id="IPR012373">
    <property type="entry name" value="Ferrdict_sens_TM"/>
</dbReference>
<dbReference type="Gene3D" id="2.60.120.1440">
    <property type="match status" value="1"/>
</dbReference>
<accession>A0A5M9HA83</accession>
<dbReference type="AlphaFoldDB" id="A0A5M9HA83"/>
<keyword evidence="1" id="KW-0472">Membrane</keyword>
<organism evidence="4 5">
    <name type="scientific">Arcticibacter tournemirensis</name>
    <dbReference type="NCBI Taxonomy" id="699437"/>
    <lineage>
        <taxon>Bacteria</taxon>
        <taxon>Pseudomonadati</taxon>
        <taxon>Bacteroidota</taxon>
        <taxon>Sphingobacteriia</taxon>
        <taxon>Sphingobacteriales</taxon>
        <taxon>Sphingobacteriaceae</taxon>
        <taxon>Arcticibacter</taxon>
    </lineage>
</organism>
<keyword evidence="1" id="KW-0812">Transmembrane</keyword>
<comment type="caution">
    <text evidence="4">The sequence shown here is derived from an EMBL/GenBank/DDBJ whole genome shotgun (WGS) entry which is preliminary data.</text>
</comment>
<dbReference type="Gene3D" id="3.55.50.30">
    <property type="match status" value="1"/>
</dbReference>
<feature type="domain" description="FecR protein" evidence="2">
    <location>
        <begin position="193"/>
        <end position="288"/>
    </location>
</feature>
<keyword evidence="5" id="KW-1185">Reference proteome</keyword>
<name>A0A5M9HA83_9SPHI</name>
<dbReference type="OrthoDB" id="1099963at2"/>
<keyword evidence="1" id="KW-1133">Transmembrane helix</keyword>
<dbReference type="InterPro" id="IPR032508">
    <property type="entry name" value="FecR_C"/>
</dbReference>
<feature type="transmembrane region" description="Helical" evidence="1">
    <location>
        <begin position="95"/>
        <end position="113"/>
    </location>
</feature>
<dbReference type="Pfam" id="PF04773">
    <property type="entry name" value="FecR"/>
    <property type="match status" value="1"/>
</dbReference>
<dbReference type="RefSeq" id="WP_141815972.1">
    <property type="nucleotide sequence ID" value="NZ_VFPL01000001.1"/>
</dbReference>
<gene>
    <name evidence="4" type="ORF">F1649_10005</name>
</gene>
<evidence type="ECO:0000259" key="2">
    <source>
        <dbReference type="Pfam" id="PF04773"/>
    </source>
</evidence>
<dbReference type="PANTHER" id="PTHR30273:SF2">
    <property type="entry name" value="PROTEIN FECR"/>
    <property type="match status" value="1"/>
</dbReference>
<evidence type="ECO:0000313" key="5">
    <source>
        <dbReference type="Proteomes" id="UP000322918"/>
    </source>
</evidence>
<evidence type="ECO:0000259" key="3">
    <source>
        <dbReference type="Pfam" id="PF16344"/>
    </source>
</evidence>
<evidence type="ECO:0000256" key="1">
    <source>
        <dbReference type="SAM" id="Phobius"/>
    </source>
</evidence>
<dbReference type="Proteomes" id="UP000322918">
    <property type="component" value="Unassembled WGS sequence"/>
</dbReference>
<dbReference type="InterPro" id="IPR006860">
    <property type="entry name" value="FecR"/>
</dbReference>
<dbReference type="FunFam" id="2.60.120.1440:FF:000001">
    <property type="entry name" value="Putative anti-sigma factor"/>
    <property type="match status" value="1"/>
</dbReference>
<feature type="domain" description="Protein FecR C-terminal" evidence="3">
    <location>
        <begin position="330"/>
        <end position="398"/>
    </location>
</feature>
<dbReference type="Pfam" id="PF16344">
    <property type="entry name" value="FecR_C"/>
    <property type="match status" value="1"/>
</dbReference>
<dbReference type="PANTHER" id="PTHR30273">
    <property type="entry name" value="PERIPLASMIC SIGNAL SENSOR AND SIGMA FACTOR ACTIVATOR FECR-RELATED"/>
    <property type="match status" value="1"/>
</dbReference>